<feature type="compositionally biased region" description="Basic and acidic residues" evidence="1">
    <location>
        <begin position="147"/>
        <end position="170"/>
    </location>
</feature>
<keyword evidence="2" id="KW-1133">Transmembrane helix</keyword>
<feature type="compositionally biased region" description="Polar residues" evidence="1">
    <location>
        <begin position="287"/>
        <end position="309"/>
    </location>
</feature>
<evidence type="ECO:0000256" key="1">
    <source>
        <dbReference type="SAM" id="MobiDB-lite"/>
    </source>
</evidence>
<accession>A0A8R1UMU1</accession>
<sequence length="318" mass="35570">MSESPLTSTLADTAETSYFLFYFSVISLLILTVLFIFYICYAVRRKEIERPNTVHIPHPHPACDIEASIATVRHAHCPRAAASRTRSGSATRTSSREGRGSTRDRALAFPMEQRRSSLDEDHTDERTEEEEVWYKSSPSMHGSTPENKLKTAKPRDETPEKSGSSKKEKTSPVCAISFKDEDIVLRNEAKAESSRDKRRGRTPDSSPKNKMPTSKDMKFSVKKKRIAENKSTSRSGNKREAKQSVKTGRQRTASLNTARQDSVNDIAFPVRSKSRSRSQKSALVSPAGSSGSRFTEFTLPPTTVSTQPEYVSERAPFE</sequence>
<feature type="compositionally biased region" description="Polar residues" evidence="1">
    <location>
        <begin position="136"/>
        <end position="146"/>
    </location>
</feature>
<feature type="compositionally biased region" description="Low complexity" evidence="1">
    <location>
        <begin position="79"/>
        <end position="93"/>
    </location>
</feature>
<keyword evidence="2" id="KW-0472">Membrane</keyword>
<accession>A0A2A6CXU4</accession>
<gene>
    <name evidence="3" type="primary">WBGene00274485</name>
</gene>
<dbReference type="Proteomes" id="UP000005239">
    <property type="component" value="Unassembled WGS sequence"/>
</dbReference>
<evidence type="ECO:0000313" key="3">
    <source>
        <dbReference type="EnsemblMetazoa" id="PPA36116.1"/>
    </source>
</evidence>
<dbReference type="EnsemblMetazoa" id="PPA36116.1">
    <property type="protein sequence ID" value="PPA36116.1"/>
    <property type="gene ID" value="WBGene00274485"/>
</dbReference>
<keyword evidence="2" id="KW-0812">Transmembrane</keyword>
<feature type="compositionally biased region" description="Basic and acidic residues" evidence="1">
    <location>
        <begin position="178"/>
        <end position="195"/>
    </location>
</feature>
<evidence type="ECO:0000256" key="2">
    <source>
        <dbReference type="SAM" id="Phobius"/>
    </source>
</evidence>
<feature type="transmembrane region" description="Helical" evidence="2">
    <location>
        <begin position="20"/>
        <end position="41"/>
    </location>
</feature>
<reference evidence="3" key="2">
    <citation type="submission" date="2022-06" db="UniProtKB">
        <authorList>
            <consortium name="EnsemblMetazoa"/>
        </authorList>
    </citation>
    <scope>IDENTIFICATION</scope>
    <source>
        <strain evidence="3">PS312</strain>
    </source>
</reference>
<protein>
    <submittedName>
        <fullName evidence="3">Uncharacterized protein</fullName>
    </submittedName>
</protein>
<feature type="region of interest" description="Disordered" evidence="1">
    <location>
        <begin position="77"/>
        <end position="318"/>
    </location>
</feature>
<keyword evidence="4" id="KW-1185">Reference proteome</keyword>
<organism evidence="3 4">
    <name type="scientific">Pristionchus pacificus</name>
    <name type="common">Parasitic nematode worm</name>
    <dbReference type="NCBI Taxonomy" id="54126"/>
    <lineage>
        <taxon>Eukaryota</taxon>
        <taxon>Metazoa</taxon>
        <taxon>Ecdysozoa</taxon>
        <taxon>Nematoda</taxon>
        <taxon>Chromadorea</taxon>
        <taxon>Rhabditida</taxon>
        <taxon>Rhabditina</taxon>
        <taxon>Diplogasteromorpha</taxon>
        <taxon>Diplogasteroidea</taxon>
        <taxon>Neodiplogasteridae</taxon>
        <taxon>Pristionchus</taxon>
    </lineage>
</organism>
<feature type="compositionally biased region" description="Polar residues" evidence="1">
    <location>
        <begin position="203"/>
        <end position="212"/>
    </location>
</feature>
<feature type="compositionally biased region" description="Basic and acidic residues" evidence="1">
    <location>
        <begin position="94"/>
        <end position="125"/>
    </location>
</feature>
<proteinExistence type="predicted"/>
<evidence type="ECO:0000313" key="4">
    <source>
        <dbReference type="Proteomes" id="UP000005239"/>
    </source>
</evidence>
<reference evidence="4" key="1">
    <citation type="journal article" date="2008" name="Nat. Genet.">
        <title>The Pristionchus pacificus genome provides a unique perspective on nematode lifestyle and parasitism.</title>
        <authorList>
            <person name="Dieterich C."/>
            <person name="Clifton S.W."/>
            <person name="Schuster L.N."/>
            <person name="Chinwalla A."/>
            <person name="Delehaunty K."/>
            <person name="Dinkelacker I."/>
            <person name="Fulton L."/>
            <person name="Fulton R."/>
            <person name="Godfrey J."/>
            <person name="Minx P."/>
            <person name="Mitreva M."/>
            <person name="Roeseler W."/>
            <person name="Tian H."/>
            <person name="Witte H."/>
            <person name="Yang S.P."/>
            <person name="Wilson R.K."/>
            <person name="Sommer R.J."/>
        </authorList>
    </citation>
    <scope>NUCLEOTIDE SEQUENCE [LARGE SCALE GENOMIC DNA]</scope>
    <source>
        <strain evidence="4">PS312</strain>
    </source>
</reference>
<name>A0A2A6CXU4_PRIPA</name>
<feature type="compositionally biased region" description="Polar residues" evidence="1">
    <location>
        <begin position="244"/>
        <end position="263"/>
    </location>
</feature>
<dbReference type="AlphaFoldDB" id="A0A2A6CXU4"/>